<name>A0A841Q7W4_9BACI</name>
<gene>
    <name evidence="1" type="ORF">HNQ94_002896</name>
</gene>
<dbReference type="AlphaFoldDB" id="A0A841Q7W4"/>
<evidence type="ECO:0000313" key="1">
    <source>
        <dbReference type="EMBL" id="MBB6454414.1"/>
    </source>
</evidence>
<comment type="caution">
    <text evidence="1">The sequence shown here is derived from an EMBL/GenBank/DDBJ whole genome shotgun (WGS) entry which is preliminary data.</text>
</comment>
<keyword evidence="2" id="KW-1185">Reference proteome</keyword>
<reference evidence="1 2" key="1">
    <citation type="submission" date="2020-08" db="EMBL/GenBank/DDBJ databases">
        <title>Genomic Encyclopedia of Type Strains, Phase IV (KMG-IV): sequencing the most valuable type-strain genomes for metagenomic binning, comparative biology and taxonomic classification.</title>
        <authorList>
            <person name="Goeker M."/>
        </authorList>
    </citation>
    <scope>NUCLEOTIDE SEQUENCE [LARGE SCALE GENOMIC DNA]</scope>
    <source>
        <strain evidence="1 2">DSM 19612</strain>
    </source>
</reference>
<dbReference type="InterPro" id="IPR026988">
    <property type="entry name" value="YaaC-like"/>
</dbReference>
<accession>A0A841Q7W4</accession>
<proteinExistence type="predicted"/>
<evidence type="ECO:0008006" key="3">
    <source>
        <dbReference type="Google" id="ProtNLM"/>
    </source>
</evidence>
<sequence>MVQQQMNAFFDQLKSIPYVQMYLKNCYKKQEIEDADRLSFENAERFIYYLEHAETYFQQSKQAPISIKPVLLFYGLTQLIKTCLIACRPQYPENTRLLAHGVSARKRKKQNYSFLQDEVKIQQYGLFPYFSNHLFSINQFPTDKFSMDVLLKKIPEMDELNLFQNKETTHEEIFSNEIQKELRIPLTFLNDWHMTENRFIEKIKLYLPEIEDVKNTDNHLVLSLEKNILPFENSLFSFHIYKEKWFLSKKRKTVFPFHEVMTHYLLLYNLSMICRYETEWWGDLLHTYGSNDYSYIKRFVDIAETKTPIMLGYFLLNMQRK</sequence>
<organism evidence="1 2">
    <name type="scientific">Salirhabdus euzebyi</name>
    <dbReference type="NCBI Taxonomy" id="394506"/>
    <lineage>
        <taxon>Bacteria</taxon>
        <taxon>Bacillati</taxon>
        <taxon>Bacillota</taxon>
        <taxon>Bacilli</taxon>
        <taxon>Bacillales</taxon>
        <taxon>Bacillaceae</taxon>
        <taxon>Salirhabdus</taxon>
    </lineage>
</organism>
<dbReference type="Pfam" id="PF14175">
    <property type="entry name" value="YaaC"/>
    <property type="match status" value="1"/>
</dbReference>
<dbReference type="EMBL" id="JACHGH010000009">
    <property type="protein sequence ID" value="MBB6454414.1"/>
    <property type="molecule type" value="Genomic_DNA"/>
</dbReference>
<dbReference type="RefSeq" id="WP_174497098.1">
    <property type="nucleotide sequence ID" value="NZ_CADDWK010000011.1"/>
</dbReference>
<dbReference type="Proteomes" id="UP000581688">
    <property type="component" value="Unassembled WGS sequence"/>
</dbReference>
<evidence type="ECO:0000313" key="2">
    <source>
        <dbReference type="Proteomes" id="UP000581688"/>
    </source>
</evidence>
<protein>
    <recommendedName>
        <fullName evidence="3">YaaC-like Protein</fullName>
    </recommendedName>
</protein>